<name>A0A0A9BR16_ARUDO</name>
<dbReference type="AlphaFoldDB" id="A0A0A9BR16"/>
<accession>A0A0A9BR16</accession>
<organism evidence="1">
    <name type="scientific">Arundo donax</name>
    <name type="common">Giant reed</name>
    <name type="synonym">Donax arundinaceus</name>
    <dbReference type="NCBI Taxonomy" id="35708"/>
    <lineage>
        <taxon>Eukaryota</taxon>
        <taxon>Viridiplantae</taxon>
        <taxon>Streptophyta</taxon>
        <taxon>Embryophyta</taxon>
        <taxon>Tracheophyta</taxon>
        <taxon>Spermatophyta</taxon>
        <taxon>Magnoliopsida</taxon>
        <taxon>Liliopsida</taxon>
        <taxon>Poales</taxon>
        <taxon>Poaceae</taxon>
        <taxon>PACMAD clade</taxon>
        <taxon>Arundinoideae</taxon>
        <taxon>Arundineae</taxon>
        <taxon>Arundo</taxon>
    </lineage>
</organism>
<reference evidence="1" key="1">
    <citation type="submission" date="2014-09" db="EMBL/GenBank/DDBJ databases">
        <authorList>
            <person name="Magalhaes I.L.F."/>
            <person name="Oliveira U."/>
            <person name="Santos F.R."/>
            <person name="Vidigal T.H.D.A."/>
            <person name="Brescovit A.D."/>
            <person name="Santos A.J."/>
        </authorList>
    </citation>
    <scope>NUCLEOTIDE SEQUENCE</scope>
    <source>
        <tissue evidence="1">Shoot tissue taken approximately 20 cm above the soil surface</tissue>
    </source>
</reference>
<dbReference type="EMBL" id="GBRH01236153">
    <property type="protein sequence ID" value="JAD61742.1"/>
    <property type="molecule type" value="Transcribed_RNA"/>
</dbReference>
<evidence type="ECO:0000313" key="1">
    <source>
        <dbReference type="EMBL" id="JAD61742.1"/>
    </source>
</evidence>
<proteinExistence type="predicted"/>
<reference evidence="1" key="2">
    <citation type="journal article" date="2015" name="Data Brief">
        <title>Shoot transcriptome of the giant reed, Arundo donax.</title>
        <authorList>
            <person name="Barrero R.A."/>
            <person name="Guerrero F.D."/>
            <person name="Moolhuijzen P."/>
            <person name="Goolsby J.A."/>
            <person name="Tidwell J."/>
            <person name="Bellgard S.E."/>
            <person name="Bellgard M.I."/>
        </authorList>
    </citation>
    <scope>NUCLEOTIDE SEQUENCE</scope>
    <source>
        <tissue evidence="1">Shoot tissue taken approximately 20 cm above the soil surface</tissue>
    </source>
</reference>
<protein>
    <submittedName>
        <fullName evidence="1">Uncharacterized protein</fullName>
    </submittedName>
</protein>
<sequence>MKDRPNRCCSRPNRASRV</sequence>